<dbReference type="SUPFAM" id="SSF103506">
    <property type="entry name" value="Mitochondrial carrier"/>
    <property type="match status" value="1"/>
</dbReference>
<dbReference type="PANTHER" id="PTHR45624">
    <property type="entry name" value="MITOCHONDRIAL BASIC AMINO ACIDS TRANSPORTER-RELATED"/>
    <property type="match status" value="1"/>
</dbReference>
<keyword evidence="5" id="KW-0677">Repeat</keyword>
<protein>
    <recommendedName>
        <fullName evidence="14">Mitochondrial carrier protein</fullName>
    </recommendedName>
</protein>
<dbReference type="PANTHER" id="PTHR45624:SF58">
    <property type="entry name" value="CARRIER PROTEIN, PUTATIVE-RELATED"/>
    <property type="match status" value="1"/>
</dbReference>
<dbReference type="GO" id="GO:0000064">
    <property type="term" value="F:L-ornithine transmembrane transporter activity"/>
    <property type="evidence" value="ECO:0007669"/>
    <property type="project" value="TreeGrafter"/>
</dbReference>
<comment type="subcellular location">
    <subcellularLocation>
        <location evidence="1">Mitochondrion membrane</location>
        <topology evidence="1">Multi-pass membrane protein</topology>
    </subcellularLocation>
</comment>
<comment type="similarity">
    <text evidence="2 10">Belongs to the mitochondrial carrier (TC 2.A.29) family.</text>
</comment>
<evidence type="ECO:0000256" key="6">
    <source>
        <dbReference type="ARBA" id="ARBA00022989"/>
    </source>
</evidence>
<keyword evidence="8 9" id="KW-0472">Membrane</keyword>
<dbReference type="InterPro" id="IPR018108">
    <property type="entry name" value="MCP_transmembrane"/>
</dbReference>
<keyword evidence="13" id="KW-1185">Reference proteome</keyword>
<evidence type="ECO:0000313" key="13">
    <source>
        <dbReference type="Proteomes" id="UP000039865"/>
    </source>
</evidence>
<evidence type="ECO:0000313" key="12">
    <source>
        <dbReference type="EMBL" id="CDW82109.1"/>
    </source>
</evidence>
<dbReference type="GO" id="GO:0031966">
    <property type="term" value="C:mitochondrial membrane"/>
    <property type="evidence" value="ECO:0007669"/>
    <property type="project" value="UniProtKB-SubCell"/>
</dbReference>
<reference evidence="12 13" key="1">
    <citation type="submission" date="2014-06" db="EMBL/GenBank/DDBJ databases">
        <authorList>
            <person name="Swart Estienne"/>
        </authorList>
    </citation>
    <scope>NUCLEOTIDE SEQUENCE [LARGE SCALE GENOMIC DNA]</scope>
    <source>
        <strain evidence="12 13">130c</strain>
    </source>
</reference>
<keyword evidence="7" id="KW-0496">Mitochondrion</keyword>
<dbReference type="InterPro" id="IPR023395">
    <property type="entry name" value="MCP_dom_sf"/>
</dbReference>
<evidence type="ECO:0000256" key="4">
    <source>
        <dbReference type="ARBA" id="ARBA00022692"/>
    </source>
</evidence>
<dbReference type="InParanoid" id="A0A078AIR2"/>
<dbReference type="AlphaFoldDB" id="A0A078AIR2"/>
<evidence type="ECO:0000256" key="3">
    <source>
        <dbReference type="ARBA" id="ARBA00022448"/>
    </source>
</evidence>
<evidence type="ECO:0000256" key="10">
    <source>
        <dbReference type="RuleBase" id="RU000488"/>
    </source>
</evidence>
<organism evidence="12 13">
    <name type="scientific">Stylonychia lemnae</name>
    <name type="common">Ciliate</name>
    <dbReference type="NCBI Taxonomy" id="5949"/>
    <lineage>
        <taxon>Eukaryota</taxon>
        <taxon>Sar</taxon>
        <taxon>Alveolata</taxon>
        <taxon>Ciliophora</taxon>
        <taxon>Intramacronucleata</taxon>
        <taxon>Spirotrichea</taxon>
        <taxon>Stichotrichia</taxon>
        <taxon>Sporadotrichida</taxon>
        <taxon>Oxytrichidae</taxon>
        <taxon>Stylonychinae</taxon>
        <taxon>Stylonychia</taxon>
    </lineage>
</organism>
<evidence type="ECO:0008006" key="14">
    <source>
        <dbReference type="Google" id="ProtNLM"/>
    </source>
</evidence>
<feature type="repeat" description="Solcar" evidence="9">
    <location>
        <begin position="189"/>
        <end position="274"/>
    </location>
</feature>
<evidence type="ECO:0000256" key="1">
    <source>
        <dbReference type="ARBA" id="ARBA00004225"/>
    </source>
</evidence>
<sequence>MTHSHKRTEWYKEGFFSLITGVLYGATNTIVGHPFDTIKTKMQVQQEYLTRNTGYIDTVKQLYKSQGPIGFYRGCVPPFFGSIIYRSLQFSVYELFYTKWEKSHTLTQPLPMTGGLQPRVILSGMLSSAARSIVECPFEYAKVKRQTGQTYQLNHAYQGFGVLYLRTTGLMTTYFILIDNFRRHTNAFNSKVGQFLASGGSAMFGFWVVWPFENIKNQIQAQNDDSKMNMMARGRDIIKRNGIKGLYRGIIPGSQSIFLRNGAAMIVMQKAQKLLTDHGFRD</sequence>
<keyword evidence="3 10" id="KW-0813">Transport</keyword>
<dbReference type="OMA" id="GFWVVWP"/>
<evidence type="ECO:0000256" key="5">
    <source>
        <dbReference type="ARBA" id="ARBA00022737"/>
    </source>
</evidence>
<name>A0A078AIR2_STYLE</name>
<dbReference type="EMBL" id="CCKQ01010586">
    <property type="protein sequence ID" value="CDW82109.1"/>
    <property type="molecule type" value="Genomic_DNA"/>
</dbReference>
<accession>A0A078AIR2</accession>
<dbReference type="PROSITE" id="PS50920">
    <property type="entry name" value="SOLCAR"/>
    <property type="match status" value="2"/>
</dbReference>
<evidence type="ECO:0000256" key="9">
    <source>
        <dbReference type="PROSITE-ProRule" id="PRU00282"/>
    </source>
</evidence>
<keyword evidence="6 11" id="KW-1133">Transmembrane helix</keyword>
<dbReference type="InterPro" id="IPR050567">
    <property type="entry name" value="Mitochondrial_Carrier"/>
</dbReference>
<evidence type="ECO:0000256" key="8">
    <source>
        <dbReference type="ARBA" id="ARBA00023136"/>
    </source>
</evidence>
<evidence type="ECO:0000256" key="2">
    <source>
        <dbReference type="ARBA" id="ARBA00006375"/>
    </source>
</evidence>
<feature type="transmembrane region" description="Helical" evidence="11">
    <location>
        <begin position="192"/>
        <end position="210"/>
    </location>
</feature>
<dbReference type="Gene3D" id="1.50.40.10">
    <property type="entry name" value="Mitochondrial carrier domain"/>
    <property type="match status" value="2"/>
</dbReference>
<proteinExistence type="inferred from homology"/>
<dbReference type="Pfam" id="PF00153">
    <property type="entry name" value="Mito_carr"/>
    <property type="match status" value="2"/>
</dbReference>
<dbReference type="Proteomes" id="UP000039865">
    <property type="component" value="Unassembled WGS sequence"/>
</dbReference>
<dbReference type="GO" id="GO:1990575">
    <property type="term" value="P:mitochondrial L-ornithine transmembrane transport"/>
    <property type="evidence" value="ECO:0007669"/>
    <property type="project" value="TreeGrafter"/>
</dbReference>
<keyword evidence="4 9" id="KW-0812">Transmembrane</keyword>
<evidence type="ECO:0000256" key="7">
    <source>
        <dbReference type="ARBA" id="ARBA00023128"/>
    </source>
</evidence>
<dbReference type="OrthoDB" id="14252at2759"/>
<evidence type="ECO:0000256" key="11">
    <source>
        <dbReference type="SAM" id="Phobius"/>
    </source>
</evidence>
<gene>
    <name evidence="12" type="primary">Contig312.g347</name>
    <name evidence="12" type="ORF">STYLEM_11136</name>
</gene>
<feature type="repeat" description="Solcar" evidence="9">
    <location>
        <begin position="12"/>
        <end position="99"/>
    </location>
</feature>